<evidence type="ECO:0000256" key="3">
    <source>
        <dbReference type="ARBA" id="ARBA00022737"/>
    </source>
</evidence>
<reference evidence="11 12" key="1">
    <citation type="submission" date="2018-11" db="EMBL/GenBank/DDBJ databases">
        <authorList>
            <consortium name="Pathogen Informatics"/>
        </authorList>
    </citation>
    <scope>NUCLEOTIDE SEQUENCE [LARGE SCALE GENOMIC DNA]</scope>
</reference>
<evidence type="ECO:0000259" key="10">
    <source>
        <dbReference type="PROSITE" id="PS50157"/>
    </source>
</evidence>
<evidence type="ECO:0000256" key="7">
    <source>
        <dbReference type="ARBA" id="ARBA00023163"/>
    </source>
</evidence>
<dbReference type="Pfam" id="PF13913">
    <property type="entry name" value="zf-C2HC_2"/>
    <property type="match status" value="1"/>
</dbReference>
<feature type="domain" description="C2H2-type" evidence="10">
    <location>
        <begin position="75"/>
        <end position="102"/>
    </location>
</feature>
<dbReference type="InterPro" id="IPR013087">
    <property type="entry name" value="Znf_C2H2_type"/>
</dbReference>
<evidence type="ECO:0000313" key="13">
    <source>
        <dbReference type="WBParaSite" id="HPBE_0000031601-mRNA-1"/>
    </source>
</evidence>
<keyword evidence="3" id="KW-0677">Repeat</keyword>
<evidence type="ECO:0000256" key="6">
    <source>
        <dbReference type="ARBA" id="ARBA00023015"/>
    </source>
</evidence>
<dbReference type="FunFam" id="3.30.160.60:FF:000290">
    <property type="entry name" value="Zinc finger protein 697 isoform X1"/>
    <property type="match status" value="1"/>
</dbReference>
<dbReference type="OrthoDB" id="9439903at2759"/>
<keyword evidence="6" id="KW-0805">Transcription regulation</keyword>
<name>A0A183F2G2_HELPZ</name>
<dbReference type="WBParaSite" id="HPBE_0000031601-mRNA-1">
    <property type="protein sequence ID" value="HPBE_0000031601-mRNA-1"/>
    <property type="gene ID" value="HPBE_0000031601"/>
</dbReference>
<keyword evidence="7" id="KW-0804">Transcription</keyword>
<organism evidence="12 13">
    <name type="scientific">Heligmosomoides polygyrus</name>
    <name type="common">Parasitic roundworm</name>
    <dbReference type="NCBI Taxonomy" id="6339"/>
    <lineage>
        <taxon>Eukaryota</taxon>
        <taxon>Metazoa</taxon>
        <taxon>Ecdysozoa</taxon>
        <taxon>Nematoda</taxon>
        <taxon>Chromadorea</taxon>
        <taxon>Rhabditida</taxon>
        <taxon>Rhabditina</taxon>
        <taxon>Rhabditomorpha</taxon>
        <taxon>Strongyloidea</taxon>
        <taxon>Heligmosomidae</taxon>
        <taxon>Heligmosomoides</taxon>
    </lineage>
</organism>
<dbReference type="PANTHER" id="PTHR24394">
    <property type="entry name" value="ZINC FINGER PROTEIN"/>
    <property type="match status" value="1"/>
</dbReference>
<dbReference type="PROSITE" id="PS00028">
    <property type="entry name" value="ZINC_FINGER_C2H2_1"/>
    <property type="match status" value="3"/>
</dbReference>
<keyword evidence="8" id="KW-0539">Nucleus</keyword>
<keyword evidence="5" id="KW-0862">Zinc</keyword>
<dbReference type="PROSITE" id="PS50157">
    <property type="entry name" value="ZINC_FINGER_C2H2_2"/>
    <property type="match status" value="3"/>
</dbReference>
<dbReference type="GO" id="GO:0008270">
    <property type="term" value="F:zinc ion binding"/>
    <property type="evidence" value="ECO:0007669"/>
    <property type="project" value="UniProtKB-KW"/>
</dbReference>
<dbReference type="SUPFAM" id="SSF57667">
    <property type="entry name" value="beta-beta-alpha zinc fingers"/>
    <property type="match status" value="2"/>
</dbReference>
<gene>
    <name evidence="11" type="ORF">HPBE_LOCUS317</name>
</gene>
<protein>
    <submittedName>
        <fullName evidence="13">Zinc finger protein</fullName>
    </submittedName>
</protein>
<dbReference type="InterPro" id="IPR036236">
    <property type="entry name" value="Znf_C2H2_sf"/>
</dbReference>
<sequence>MHMTGQRHFCQFCGKWFKSVGSLAEHENTCLAMLNGVFVNTDRPFRWQCSYCEKMFHHRRDKNIHERVHTGEKPYTCGYCGRGFSQSQTLTIHIRSHTGEKPYQCSICGEEFKDSSSLRKHEYKHATAPSSAAVPSLYEESTMAIEMDDERLWNGRNS</sequence>
<dbReference type="PANTHER" id="PTHR24394:SF48">
    <property type="entry name" value="ZINC FINGER PROTEIN 771"/>
    <property type="match status" value="1"/>
</dbReference>
<evidence type="ECO:0000313" key="12">
    <source>
        <dbReference type="Proteomes" id="UP000050761"/>
    </source>
</evidence>
<dbReference type="Gene3D" id="3.30.160.60">
    <property type="entry name" value="Classic Zinc Finger"/>
    <property type="match status" value="3"/>
</dbReference>
<comment type="subcellular location">
    <subcellularLocation>
        <location evidence="1">Nucleus</location>
    </subcellularLocation>
</comment>
<dbReference type="SMART" id="SM00355">
    <property type="entry name" value="ZnF_C2H2"/>
    <property type="match status" value="4"/>
</dbReference>
<evidence type="ECO:0000256" key="5">
    <source>
        <dbReference type="ARBA" id="ARBA00022833"/>
    </source>
</evidence>
<accession>A0A3P7TFD7</accession>
<reference evidence="13" key="2">
    <citation type="submission" date="2019-09" db="UniProtKB">
        <authorList>
            <consortium name="WormBaseParasite"/>
        </authorList>
    </citation>
    <scope>IDENTIFICATION</scope>
</reference>
<feature type="domain" description="C2H2-type" evidence="10">
    <location>
        <begin position="47"/>
        <end position="74"/>
    </location>
</feature>
<dbReference type="EMBL" id="UZAH01000205">
    <property type="protein sequence ID" value="VDO18699.1"/>
    <property type="molecule type" value="Genomic_DNA"/>
</dbReference>
<evidence type="ECO:0000256" key="1">
    <source>
        <dbReference type="ARBA" id="ARBA00004123"/>
    </source>
</evidence>
<dbReference type="Pfam" id="PF00096">
    <property type="entry name" value="zf-C2H2"/>
    <property type="match status" value="2"/>
</dbReference>
<evidence type="ECO:0000256" key="9">
    <source>
        <dbReference type="PROSITE-ProRule" id="PRU00042"/>
    </source>
</evidence>
<keyword evidence="2" id="KW-0479">Metal-binding</keyword>
<keyword evidence="12" id="KW-1185">Reference proteome</keyword>
<dbReference type="Proteomes" id="UP000050761">
    <property type="component" value="Unassembled WGS sequence"/>
</dbReference>
<evidence type="ECO:0000256" key="8">
    <source>
        <dbReference type="ARBA" id="ARBA00023242"/>
    </source>
</evidence>
<evidence type="ECO:0000256" key="2">
    <source>
        <dbReference type="ARBA" id="ARBA00022723"/>
    </source>
</evidence>
<feature type="domain" description="C2H2-type" evidence="10">
    <location>
        <begin position="103"/>
        <end position="130"/>
    </location>
</feature>
<dbReference type="AlphaFoldDB" id="A0A183F2G2"/>
<accession>A0A183F2G2</accession>
<dbReference type="GO" id="GO:0005634">
    <property type="term" value="C:nucleus"/>
    <property type="evidence" value="ECO:0007669"/>
    <property type="project" value="UniProtKB-SubCell"/>
</dbReference>
<dbReference type="GO" id="GO:0003677">
    <property type="term" value="F:DNA binding"/>
    <property type="evidence" value="ECO:0007669"/>
    <property type="project" value="UniProtKB-KW"/>
</dbReference>
<dbReference type="FunFam" id="3.30.160.60:FF:000538">
    <property type="entry name" value="zinc finger protein 853"/>
    <property type="match status" value="1"/>
</dbReference>
<evidence type="ECO:0000256" key="4">
    <source>
        <dbReference type="ARBA" id="ARBA00022771"/>
    </source>
</evidence>
<keyword evidence="4 9" id="KW-0863">Zinc-finger</keyword>
<proteinExistence type="predicted"/>
<dbReference type="GO" id="GO:0000981">
    <property type="term" value="F:DNA-binding transcription factor activity, RNA polymerase II-specific"/>
    <property type="evidence" value="ECO:0007669"/>
    <property type="project" value="TreeGrafter"/>
</dbReference>
<evidence type="ECO:0000313" key="11">
    <source>
        <dbReference type="EMBL" id="VDO18699.1"/>
    </source>
</evidence>